<organism evidence="8 9">
    <name type="scientific">Oryzias latipes</name>
    <name type="common">Japanese rice fish</name>
    <name type="synonym">Japanese killifish</name>
    <dbReference type="NCBI Taxonomy" id="8090"/>
    <lineage>
        <taxon>Eukaryota</taxon>
        <taxon>Metazoa</taxon>
        <taxon>Chordata</taxon>
        <taxon>Craniata</taxon>
        <taxon>Vertebrata</taxon>
        <taxon>Euteleostomi</taxon>
        <taxon>Actinopterygii</taxon>
        <taxon>Neopterygii</taxon>
        <taxon>Teleostei</taxon>
        <taxon>Neoteleostei</taxon>
        <taxon>Acanthomorphata</taxon>
        <taxon>Ovalentaria</taxon>
        <taxon>Atherinomorphae</taxon>
        <taxon>Beloniformes</taxon>
        <taxon>Adrianichthyidae</taxon>
        <taxon>Oryziinae</taxon>
        <taxon>Oryzias</taxon>
    </lineage>
</organism>
<evidence type="ECO:0000256" key="6">
    <source>
        <dbReference type="ARBA" id="ARBA00023157"/>
    </source>
</evidence>
<evidence type="ECO:0000256" key="4">
    <source>
        <dbReference type="ARBA" id="ARBA00022759"/>
    </source>
</evidence>
<keyword evidence="2" id="KW-0540">Nuclease</keyword>
<dbReference type="GO" id="GO:0004536">
    <property type="term" value="F:DNA nuclease activity"/>
    <property type="evidence" value="ECO:0007669"/>
    <property type="project" value="InterPro"/>
</dbReference>
<dbReference type="CDD" id="cd10282">
    <property type="entry name" value="DNase1"/>
    <property type="match status" value="1"/>
</dbReference>
<dbReference type="SMART" id="SM00476">
    <property type="entry name" value="DNaseIc"/>
    <property type="match status" value="1"/>
</dbReference>
<reference evidence="8" key="4">
    <citation type="submission" date="2025-09" db="UniProtKB">
        <authorList>
            <consortium name="Ensembl"/>
        </authorList>
    </citation>
    <scope>IDENTIFICATION</scope>
    <source>
        <strain evidence="8">HSOK</strain>
    </source>
</reference>
<evidence type="ECO:0000313" key="8">
    <source>
        <dbReference type="Ensembl" id="ENSORLP00015003167.1"/>
    </source>
</evidence>
<reference evidence="8 9" key="2">
    <citation type="submission" date="2017-04" db="EMBL/GenBank/DDBJ databases">
        <title>CpG methylation of centromeres and impact of large insertions on vertebrate speciation.</title>
        <authorList>
            <person name="Ichikawa K."/>
            <person name="Yoshimura J."/>
            <person name="Morishita S."/>
        </authorList>
    </citation>
    <scope>NUCLEOTIDE SEQUENCE</scope>
    <source>
        <strain evidence="8 9">HSOK</strain>
    </source>
</reference>
<name>A0A3P9H5U3_ORYLA</name>
<feature type="domain" description="Endonuclease/exonuclease/phosphatase" evidence="7">
    <location>
        <begin position="31"/>
        <end position="279"/>
    </location>
</feature>
<dbReference type="SUPFAM" id="SSF56219">
    <property type="entry name" value="DNase I-like"/>
    <property type="match status" value="1"/>
</dbReference>
<dbReference type="GO" id="GO:0004519">
    <property type="term" value="F:endonuclease activity"/>
    <property type="evidence" value="ECO:0007669"/>
    <property type="project" value="UniProtKB-KW"/>
</dbReference>
<dbReference type="Ensembl" id="ENSORLT00015009745.1">
    <property type="protein sequence ID" value="ENSORLP00015003167.1"/>
    <property type="gene ID" value="ENSORLG00015003884.1"/>
</dbReference>
<sequence>MQKESSSASSSSHSSNSSLFLNEVTMKIAAFNMKNLGQKKVSDKKVVNHLIKIMSRYSIVVILEVMDKSGEAMKLLLEKLNSSSQNKESPYGMICSKSLGRDTYKEKYVCFYRTEEVELKDSKQYADDQPGDEDAFAREPFILRFRCPSTAVKDLVLIPVHTVPEDAEKELDELFDVVTEVSQEWETDNIMILGDFNADGQYLSKKGKKKIRIHQAPFYWLIDDDVDTTTRTSNDNTYDRIVVHGQTLLDAVKPGSAKAFNFQEKFKLTEEEALSISDHYPVEVELLPSGPKRQAQTPKTGLCGCQTSVTLRRLHFSLFSLLVNGRSWEEEEENSMRMFWRQNRRICCSSSCCLLLFRLNKELLHEAR</sequence>
<dbReference type="Proteomes" id="UP000265200">
    <property type="component" value="Chromosome 5"/>
</dbReference>
<evidence type="ECO:0000259" key="7">
    <source>
        <dbReference type="Pfam" id="PF03372"/>
    </source>
</evidence>
<dbReference type="Pfam" id="PF03372">
    <property type="entry name" value="Exo_endo_phos"/>
    <property type="match status" value="1"/>
</dbReference>
<dbReference type="AlphaFoldDB" id="A0A3P9H5U3"/>
<dbReference type="Gene3D" id="3.60.10.10">
    <property type="entry name" value="Endonuclease/exonuclease/phosphatase"/>
    <property type="match status" value="1"/>
</dbReference>
<dbReference type="PANTHER" id="PTHR11371:SF26">
    <property type="entry name" value="DEOXYRIBONUCLEASE"/>
    <property type="match status" value="1"/>
</dbReference>
<dbReference type="PANTHER" id="PTHR11371">
    <property type="entry name" value="DEOXYRIBONUCLEASE"/>
    <property type="match status" value="1"/>
</dbReference>
<protein>
    <recommendedName>
        <fullName evidence="7">Endonuclease/exonuclease/phosphatase domain-containing protein</fullName>
    </recommendedName>
</protein>
<keyword evidence="3" id="KW-0732">Signal</keyword>
<keyword evidence="6" id="KW-1015">Disulfide bond</keyword>
<dbReference type="PRINTS" id="PR00130">
    <property type="entry name" value="DNASEI"/>
</dbReference>
<dbReference type="GO" id="GO:0006308">
    <property type="term" value="P:DNA catabolic process"/>
    <property type="evidence" value="ECO:0007669"/>
    <property type="project" value="InterPro"/>
</dbReference>
<accession>A0A3P9H5U3</accession>
<evidence type="ECO:0000256" key="5">
    <source>
        <dbReference type="ARBA" id="ARBA00022801"/>
    </source>
</evidence>
<dbReference type="GO" id="GO:0016787">
    <property type="term" value="F:hydrolase activity"/>
    <property type="evidence" value="ECO:0007669"/>
    <property type="project" value="UniProtKB-KW"/>
</dbReference>
<keyword evidence="4" id="KW-0255">Endonuclease</keyword>
<keyword evidence="5" id="KW-0378">Hydrolase</keyword>
<comment type="similarity">
    <text evidence="1">Belongs to the DNase I family.</text>
</comment>
<dbReference type="InterPro" id="IPR036691">
    <property type="entry name" value="Endo/exonu/phosph_ase_sf"/>
</dbReference>
<evidence type="ECO:0000256" key="2">
    <source>
        <dbReference type="ARBA" id="ARBA00022722"/>
    </source>
</evidence>
<evidence type="ECO:0000256" key="1">
    <source>
        <dbReference type="ARBA" id="ARBA00007359"/>
    </source>
</evidence>
<reference key="1">
    <citation type="journal article" date="2007" name="Nature">
        <title>The medaka draft genome and insights into vertebrate genome evolution.</title>
        <authorList>
            <person name="Kasahara M."/>
            <person name="Naruse K."/>
            <person name="Sasaki S."/>
            <person name="Nakatani Y."/>
            <person name="Qu W."/>
            <person name="Ahsan B."/>
            <person name="Yamada T."/>
            <person name="Nagayasu Y."/>
            <person name="Doi K."/>
            <person name="Kasai Y."/>
            <person name="Jindo T."/>
            <person name="Kobayashi D."/>
            <person name="Shimada A."/>
            <person name="Toyoda A."/>
            <person name="Kuroki Y."/>
            <person name="Fujiyama A."/>
            <person name="Sasaki T."/>
            <person name="Shimizu A."/>
            <person name="Asakawa S."/>
            <person name="Shimizu N."/>
            <person name="Hashimoto S."/>
            <person name="Yang J."/>
            <person name="Lee Y."/>
            <person name="Matsushima K."/>
            <person name="Sugano S."/>
            <person name="Sakaizumi M."/>
            <person name="Narita T."/>
            <person name="Ohishi K."/>
            <person name="Haga S."/>
            <person name="Ohta F."/>
            <person name="Nomoto H."/>
            <person name="Nogata K."/>
            <person name="Morishita T."/>
            <person name="Endo T."/>
            <person name="Shin-I T."/>
            <person name="Takeda H."/>
            <person name="Morishita S."/>
            <person name="Kohara Y."/>
        </authorList>
    </citation>
    <scope>NUCLEOTIDE SEQUENCE [LARGE SCALE GENOMIC DNA]</scope>
    <source>
        <strain>Hd-rR</strain>
    </source>
</reference>
<dbReference type="FunFam" id="3.60.10.10:FF:000007">
    <property type="entry name" value="Deoxyribonuclease"/>
    <property type="match status" value="1"/>
</dbReference>
<proteinExistence type="inferred from homology"/>
<dbReference type="InterPro" id="IPR016202">
    <property type="entry name" value="DNase_I"/>
</dbReference>
<evidence type="ECO:0000256" key="3">
    <source>
        <dbReference type="ARBA" id="ARBA00022729"/>
    </source>
</evidence>
<reference evidence="8" key="3">
    <citation type="submission" date="2025-08" db="UniProtKB">
        <authorList>
            <consortium name="Ensembl"/>
        </authorList>
    </citation>
    <scope>IDENTIFICATION</scope>
    <source>
        <strain evidence="8">HSOK</strain>
    </source>
</reference>
<dbReference type="InterPro" id="IPR005135">
    <property type="entry name" value="Endo/exonuclease/phosphatase"/>
</dbReference>
<evidence type="ECO:0000313" key="9">
    <source>
        <dbReference type="Proteomes" id="UP000265200"/>
    </source>
</evidence>